<reference evidence="6 7" key="2">
    <citation type="journal article" date="2012" name="Proc. Natl. Acad. Sci. U.S.A.">
        <title>Antigenic diversity is generated by distinct evolutionary mechanisms in African trypanosome species.</title>
        <authorList>
            <person name="Jackson A.P."/>
            <person name="Berry A."/>
            <person name="Aslett M."/>
            <person name="Allison H.C."/>
            <person name="Burton P."/>
            <person name="Vavrova-Anderson J."/>
            <person name="Brown R."/>
            <person name="Browne H."/>
            <person name="Corton N."/>
            <person name="Hauser H."/>
            <person name="Gamble J."/>
            <person name="Gilderthorp R."/>
            <person name="Marcello L."/>
            <person name="McQuillan J."/>
            <person name="Otto T.D."/>
            <person name="Quail M.A."/>
            <person name="Sanders M.J."/>
            <person name="van Tonder A."/>
            <person name="Ginger M.L."/>
            <person name="Field M.C."/>
            <person name="Barry J.D."/>
            <person name="Hertz-Fowler C."/>
            <person name="Berriman M."/>
        </authorList>
    </citation>
    <scope>NUCLEOTIDE SEQUENCE [LARGE SCALE GENOMIC DNA]</scope>
    <source>
        <strain evidence="6 7">IL3000</strain>
    </source>
</reference>
<dbReference type="Pfam" id="PF00856">
    <property type="entry name" value="SET"/>
    <property type="match status" value="1"/>
</dbReference>
<dbReference type="OMA" id="ANAHMYV"/>
<name>F9WB33_TRYCI</name>
<evidence type="ECO:0000256" key="1">
    <source>
        <dbReference type="ARBA" id="ARBA00022603"/>
    </source>
</evidence>
<dbReference type="PANTHER" id="PTHR46402">
    <property type="entry name" value="SET AND MYND DOMAIN-CONTAINING PROTEIN 5"/>
    <property type="match status" value="1"/>
</dbReference>
<dbReference type="EMBL" id="CAEQ01001523">
    <property type="protein sequence ID" value="CCD14464.1"/>
    <property type="molecule type" value="Genomic_DNA"/>
</dbReference>
<protein>
    <submittedName>
        <fullName evidence="6">WGS project CAEQ00000000 data, annotated contig 2053</fullName>
    </submittedName>
</protein>
<dbReference type="SUPFAM" id="SSF82199">
    <property type="entry name" value="SET domain"/>
    <property type="match status" value="1"/>
</dbReference>
<evidence type="ECO:0000313" key="7">
    <source>
        <dbReference type="Proteomes" id="UP000000702"/>
    </source>
</evidence>
<feature type="region of interest" description="Disordered" evidence="4">
    <location>
        <begin position="84"/>
        <end position="103"/>
    </location>
</feature>
<dbReference type="CDD" id="cd20071">
    <property type="entry name" value="SET_SMYD"/>
    <property type="match status" value="1"/>
</dbReference>
<feature type="domain" description="SET" evidence="5">
    <location>
        <begin position="324"/>
        <end position="480"/>
    </location>
</feature>
<dbReference type="AlphaFoldDB" id="F9WB33"/>
<gene>
    <name evidence="6" type="ORF">TCIL3000_0_50740</name>
</gene>
<evidence type="ECO:0000313" key="6">
    <source>
        <dbReference type="EMBL" id="CCD14464.1"/>
    </source>
</evidence>
<proteinExistence type="predicted"/>
<evidence type="ECO:0000256" key="3">
    <source>
        <dbReference type="ARBA" id="ARBA00022691"/>
    </source>
</evidence>
<sequence>MSGCLEVRYIGEGHGFGSHMLRSARAGEVLLQEYPFVAARSQRNAALEPHHTCGGCGMILATLRDECERLSALALEAIDVEKSQEGKPLNGGEHTHSGAISSSPCVDPADLETITSSEALFSTLKDHEGWEYFRRGVCTVGDGEGVLFCSTECRERCLYQRGGRFVLPLLQSTPQYDKRNAANTEAGAGARRKEDSVENLVELRKPSAKTIMSRATSITEEEARKAWPTKVYVLSTLKFLADTFNARLRLILFIVARCIHDVLTEDTISCDELLVRRFNDSVHAFVQRYEEGASRPLSVEQRAFLRFSWKCVCRWIALCFEEERGVVANTASKAGFNVCEHFPLQLYLRCFWVTDANAHMFVVVSPLYSLLCLRLTTQQGICGRGGLMCDVEEGGAEKKTTNGAKDTGQLSDQLRILENLFRLVDPNVAHSTGVALYDAATKINHSCVPSVRFVPSHGAVKAIVMALRDVSPGEEVRTSYLDVGAYPTNEARRNFLLHNYGFSCDCPLCNGG</sequence>
<comment type="caution">
    <text evidence="6">The sequence shown here is derived from an EMBL/GenBank/DDBJ whole genome shotgun (WGS) entry which is preliminary data.</text>
</comment>
<dbReference type="GO" id="GO:0045814">
    <property type="term" value="P:negative regulation of gene expression, epigenetic"/>
    <property type="evidence" value="ECO:0007669"/>
    <property type="project" value="TreeGrafter"/>
</dbReference>
<dbReference type="InterPro" id="IPR001214">
    <property type="entry name" value="SET_dom"/>
</dbReference>
<evidence type="ECO:0000256" key="4">
    <source>
        <dbReference type="SAM" id="MobiDB-lite"/>
    </source>
</evidence>
<keyword evidence="1" id="KW-0489">Methyltransferase</keyword>
<dbReference type="Proteomes" id="UP000000702">
    <property type="component" value="Unassembled WGS sequence"/>
</dbReference>
<reference evidence="7" key="1">
    <citation type="submission" date="2011-07" db="EMBL/GenBank/DDBJ databases">
        <title>Divergent evolution of antigenic variation in African trypanosomes.</title>
        <authorList>
            <person name="Jackson A.P."/>
            <person name="Berry A."/>
            <person name="Allison H.C."/>
            <person name="Burton P."/>
            <person name="Anderson J."/>
            <person name="Aslett M."/>
            <person name="Brown R."/>
            <person name="Corton N."/>
            <person name="Harris D."/>
            <person name="Hauser H."/>
            <person name="Gamble J."/>
            <person name="Gilderthorp R."/>
            <person name="McQuillan J."/>
            <person name="Quail M.A."/>
            <person name="Sanders M."/>
            <person name="Van Tonder A."/>
            <person name="Ginger M.L."/>
            <person name="Donelson J.E."/>
            <person name="Field M.C."/>
            <person name="Barry J.D."/>
            <person name="Berriman M."/>
            <person name="Hertz-Fowler C."/>
        </authorList>
    </citation>
    <scope>NUCLEOTIDE SEQUENCE [LARGE SCALE GENOMIC DNA]</scope>
    <source>
        <strain evidence="7">IL3000</strain>
    </source>
</reference>
<dbReference type="VEuPathDB" id="TriTrypDB:TcIL3000_0_50740"/>
<dbReference type="GO" id="GO:0032259">
    <property type="term" value="P:methylation"/>
    <property type="evidence" value="ECO:0007669"/>
    <property type="project" value="UniProtKB-KW"/>
</dbReference>
<accession>F9WB33</accession>
<dbReference type="Gene3D" id="2.170.270.10">
    <property type="entry name" value="SET domain"/>
    <property type="match status" value="1"/>
</dbReference>
<dbReference type="PANTHER" id="PTHR46402:SF2">
    <property type="entry name" value="HISTONE-LYSINE N-TRIMETHYLTRANSFERASE SMYD5"/>
    <property type="match status" value="1"/>
</dbReference>
<keyword evidence="2" id="KW-0808">Transferase</keyword>
<evidence type="ECO:0000259" key="5">
    <source>
        <dbReference type="Pfam" id="PF00856"/>
    </source>
</evidence>
<keyword evidence="7" id="KW-1185">Reference proteome</keyword>
<dbReference type="InterPro" id="IPR046341">
    <property type="entry name" value="SET_dom_sf"/>
</dbReference>
<evidence type="ECO:0000256" key="2">
    <source>
        <dbReference type="ARBA" id="ARBA00022679"/>
    </source>
</evidence>
<dbReference type="GO" id="GO:0042799">
    <property type="term" value="F:histone H4K20 methyltransferase activity"/>
    <property type="evidence" value="ECO:0007669"/>
    <property type="project" value="TreeGrafter"/>
</dbReference>
<organism evidence="6 7">
    <name type="scientific">Trypanosoma congolense (strain IL3000)</name>
    <dbReference type="NCBI Taxonomy" id="1068625"/>
    <lineage>
        <taxon>Eukaryota</taxon>
        <taxon>Discoba</taxon>
        <taxon>Euglenozoa</taxon>
        <taxon>Kinetoplastea</taxon>
        <taxon>Metakinetoplastina</taxon>
        <taxon>Trypanosomatida</taxon>
        <taxon>Trypanosomatidae</taxon>
        <taxon>Trypanosoma</taxon>
        <taxon>Nannomonas</taxon>
    </lineage>
</organism>
<keyword evidence="3" id="KW-0949">S-adenosyl-L-methionine</keyword>